<comment type="pathway">
    <text evidence="2 10">Protein modification; protein glycosylation.</text>
</comment>
<comment type="function">
    <text evidence="10">Protein O-mannosyltransferase that catalyzes the transfer of a single mannose residue from a polyprenol phospho-mannosyl lipidic donor to the hydroxyl group of selected serine and threonine residues in acceptor proteins.</text>
</comment>
<keyword evidence="8 10" id="KW-0472">Membrane</keyword>
<evidence type="ECO:0000256" key="8">
    <source>
        <dbReference type="ARBA" id="ARBA00023136"/>
    </source>
</evidence>
<feature type="domain" description="ArnT-like N-terminal" evidence="11">
    <location>
        <begin position="47"/>
        <end position="291"/>
    </location>
</feature>
<keyword evidence="6 10" id="KW-0812">Transmembrane</keyword>
<dbReference type="InterPro" id="IPR003342">
    <property type="entry name" value="ArnT-like_N"/>
</dbReference>
<feature type="transmembrane region" description="Helical" evidence="10">
    <location>
        <begin position="434"/>
        <end position="451"/>
    </location>
</feature>
<feature type="transmembrane region" description="Helical" evidence="10">
    <location>
        <begin position="493"/>
        <end position="515"/>
    </location>
</feature>
<dbReference type="GO" id="GO:0012505">
    <property type="term" value="C:endomembrane system"/>
    <property type="evidence" value="ECO:0007669"/>
    <property type="project" value="UniProtKB-SubCell"/>
</dbReference>
<feature type="transmembrane region" description="Helical" evidence="10">
    <location>
        <begin position="133"/>
        <end position="154"/>
    </location>
</feature>
<feature type="transmembrane region" description="Helical" evidence="10">
    <location>
        <begin position="256"/>
        <end position="274"/>
    </location>
</feature>
<name>A0A5B0EEQ7_9MICC</name>
<sequence>MTTASAQKQRRWILPPQGAFGIRALMDRLVGSVHRRGIWGLIVPLVMMVLGGVLRFTHLSHPQLLIFDETYYVKDAYTMMHSGYELEWGDDPNQAFVAGHPEPEDSASFVVHPPLGKWLIAGGMWLFGTDNGLGWRFSAALFGTLAVLLCALVAQKMFSSVLLGGVAGLLAAVDGHQIVMSRTGLLDIFLMFFLLAGFYALLLDRFHGRAKLARALATADGLRPAAHLLAYGPWLWWRPWRLVAGLMLGAAAGVKWSALSFIAVFGLMTVLWDISARRRAGIRHWFMAGILRDGVPAFLLIIPTAAVTYLASWTGWLLSTDARYRQWAVDNPSETWGWIPNVFRSLGEYHRAAFTFHEGLGSSHGWESSPWSWLFAGRPVLFFYESRSNGEYGCASENCVQAITDLPNPIMWWAATLSLLVVLFYWIGARDWRAGAILTALAAGFLPWFAYPERTMFFFYTLPFAPFMILSLVYVLGRFLPTDGHVPWHSRRVLWIAGLFLALVVAVSAFFLPVWTGEMITYENWRNHLWIPSWG</sequence>
<dbReference type="RefSeq" id="WP_149619204.1">
    <property type="nucleotide sequence ID" value="NZ_VOBL01000006.1"/>
</dbReference>
<comment type="similarity">
    <text evidence="3 10">Belongs to the glycosyltransferase 39 family.</text>
</comment>
<keyword evidence="7 10" id="KW-1133">Transmembrane helix</keyword>
<evidence type="ECO:0000256" key="6">
    <source>
        <dbReference type="ARBA" id="ARBA00022692"/>
    </source>
</evidence>
<proteinExistence type="inferred from homology"/>
<feature type="transmembrane region" description="Helical" evidence="10">
    <location>
        <begin position="215"/>
        <end position="236"/>
    </location>
</feature>
<evidence type="ECO:0000259" key="11">
    <source>
        <dbReference type="Pfam" id="PF02366"/>
    </source>
</evidence>
<dbReference type="Pfam" id="PF02366">
    <property type="entry name" value="PMT"/>
    <property type="match status" value="1"/>
</dbReference>
<dbReference type="InterPro" id="IPR027005">
    <property type="entry name" value="PMT-like"/>
</dbReference>
<keyword evidence="5 10" id="KW-0808">Transferase</keyword>
<feature type="domain" description="Protein O-mannosyl-transferase C-terminal four TM" evidence="12">
    <location>
        <begin position="343"/>
        <end position="534"/>
    </location>
</feature>
<dbReference type="PANTHER" id="PTHR10050">
    <property type="entry name" value="DOLICHYL-PHOSPHATE-MANNOSE--PROTEIN MANNOSYLTRANSFERASE"/>
    <property type="match status" value="1"/>
</dbReference>
<evidence type="ECO:0000256" key="2">
    <source>
        <dbReference type="ARBA" id="ARBA00004922"/>
    </source>
</evidence>
<evidence type="ECO:0000256" key="9">
    <source>
        <dbReference type="ARBA" id="ARBA00093617"/>
    </source>
</evidence>
<evidence type="ECO:0000256" key="10">
    <source>
        <dbReference type="RuleBase" id="RU367007"/>
    </source>
</evidence>
<dbReference type="EC" id="2.4.1.-" evidence="10"/>
<dbReference type="EMBL" id="VOBL01000006">
    <property type="protein sequence ID" value="KAA0977527.1"/>
    <property type="molecule type" value="Genomic_DNA"/>
</dbReference>
<evidence type="ECO:0000259" key="12">
    <source>
        <dbReference type="Pfam" id="PF16192"/>
    </source>
</evidence>
<comment type="caution">
    <text evidence="13">The sequence shown here is derived from an EMBL/GenBank/DDBJ whole genome shotgun (WGS) entry which is preliminary data.</text>
</comment>
<evidence type="ECO:0000256" key="1">
    <source>
        <dbReference type="ARBA" id="ARBA00004127"/>
    </source>
</evidence>
<keyword evidence="4 10" id="KW-0328">Glycosyltransferase</keyword>
<keyword evidence="10" id="KW-1003">Cell membrane</keyword>
<dbReference type="Pfam" id="PF16192">
    <property type="entry name" value="PMT_4TMC"/>
    <property type="match status" value="1"/>
</dbReference>
<evidence type="ECO:0000256" key="3">
    <source>
        <dbReference type="ARBA" id="ARBA00007222"/>
    </source>
</evidence>
<comment type="subcellular location">
    <subcellularLocation>
        <location evidence="10">Cell membrane</location>
    </subcellularLocation>
    <subcellularLocation>
        <location evidence="1">Endomembrane system</location>
        <topology evidence="1">Multi-pass membrane protein</topology>
    </subcellularLocation>
</comment>
<evidence type="ECO:0000256" key="7">
    <source>
        <dbReference type="ARBA" id="ARBA00022989"/>
    </source>
</evidence>
<dbReference type="AlphaFoldDB" id="A0A5B0EEQ7"/>
<dbReference type="GO" id="GO:0005886">
    <property type="term" value="C:plasma membrane"/>
    <property type="evidence" value="ECO:0007669"/>
    <property type="project" value="UniProtKB-SubCell"/>
</dbReference>
<feature type="transmembrane region" description="Helical" evidence="10">
    <location>
        <begin position="161"/>
        <end position="179"/>
    </location>
</feature>
<evidence type="ECO:0000256" key="4">
    <source>
        <dbReference type="ARBA" id="ARBA00022676"/>
    </source>
</evidence>
<dbReference type="Proteomes" id="UP000323856">
    <property type="component" value="Unassembled WGS sequence"/>
</dbReference>
<feature type="transmembrane region" description="Helical" evidence="10">
    <location>
        <begin position="38"/>
        <end position="57"/>
    </location>
</feature>
<dbReference type="OrthoDB" id="9776737at2"/>
<dbReference type="UniPathway" id="UPA00378"/>
<feature type="transmembrane region" description="Helical" evidence="10">
    <location>
        <begin position="295"/>
        <end position="318"/>
    </location>
</feature>
<evidence type="ECO:0000313" key="14">
    <source>
        <dbReference type="Proteomes" id="UP000323856"/>
    </source>
</evidence>
<dbReference type="InterPro" id="IPR032421">
    <property type="entry name" value="PMT_4TMC"/>
</dbReference>
<gene>
    <name evidence="13" type="ORF">FQ154_07320</name>
</gene>
<protein>
    <recommendedName>
        <fullName evidence="9 10">Polyprenol-phosphate-mannose--protein mannosyltransferase</fullName>
        <ecNumber evidence="10">2.4.1.-</ecNumber>
    </recommendedName>
</protein>
<evidence type="ECO:0000256" key="5">
    <source>
        <dbReference type="ARBA" id="ARBA00022679"/>
    </source>
</evidence>
<feature type="transmembrane region" description="Helical" evidence="10">
    <location>
        <begin position="185"/>
        <end position="203"/>
    </location>
</feature>
<reference evidence="13 14" key="1">
    <citation type="submission" date="2019-07" db="EMBL/GenBank/DDBJ databases">
        <title>Analysis of the biochemical properties, biological activity and biotechnological potential of siderophores and biosurfactants produced by Antarctic psychrotolerant bacteria.</title>
        <authorList>
            <person name="Styczynski M."/>
            <person name="Krucon T."/>
            <person name="Decewicz P."/>
            <person name="Dziewit L."/>
        </authorList>
    </citation>
    <scope>NUCLEOTIDE SEQUENCE [LARGE SCALE GENOMIC DNA]</scope>
    <source>
        <strain evidence="13 14">ANT_H27</strain>
    </source>
</reference>
<dbReference type="GO" id="GO:0004169">
    <property type="term" value="F:dolichyl-phosphate-mannose-protein mannosyltransferase activity"/>
    <property type="evidence" value="ECO:0007669"/>
    <property type="project" value="UniProtKB-UniRule"/>
</dbReference>
<dbReference type="PANTHER" id="PTHR10050:SF46">
    <property type="entry name" value="PROTEIN O-MANNOSYL-TRANSFERASE 2"/>
    <property type="match status" value="1"/>
</dbReference>
<feature type="transmembrane region" description="Helical" evidence="10">
    <location>
        <begin position="457"/>
        <end position="481"/>
    </location>
</feature>
<organism evidence="13 14">
    <name type="scientific">Paeniglutamicibacter gangotriensis</name>
    <dbReference type="NCBI Taxonomy" id="254787"/>
    <lineage>
        <taxon>Bacteria</taxon>
        <taxon>Bacillati</taxon>
        <taxon>Actinomycetota</taxon>
        <taxon>Actinomycetes</taxon>
        <taxon>Micrococcales</taxon>
        <taxon>Micrococcaceae</taxon>
        <taxon>Paeniglutamicibacter</taxon>
    </lineage>
</organism>
<evidence type="ECO:0000313" key="13">
    <source>
        <dbReference type="EMBL" id="KAA0977527.1"/>
    </source>
</evidence>
<accession>A0A5B0EEQ7</accession>
<feature type="transmembrane region" description="Helical" evidence="10">
    <location>
        <begin position="410"/>
        <end position="427"/>
    </location>
</feature>